<evidence type="ECO:0000256" key="2">
    <source>
        <dbReference type="SAM" id="SignalP"/>
    </source>
</evidence>
<evidence type="ECO:0000313" key="4">
    <source>
        <dbReference type="EMBL" id="URI09217.1"/>
    </source>
</evidence>
<keyword evidence="5" id="KW-1185">Reference proteome</keyword>
<dbReference type="Pfam" id="PF08238">
    <property type="entry name" value="Sel1"/>
    <property type="match status" value="2"/>
</dbReference>
<dbReference type="EMBL" id="CP097636">
    <property type="protein sequence ID" value="URI09217.1"/>
    <property type="molecule type" value="Genomic_DNA"/>
</dbReference>
<dbReference type="SUPFAM" id="SSF53955">
    <property type="entry name" value="Lysozyme-like"/>
    <property type="match status" value="1"/>
</dbReference>
<sequence length="317" mass="33766">MKHTAPFLLRCLAAATLLGAATWAQAVLAEPAPAAGSEAEMVSMLRSDAQRYETGSGTSRDPAFAAVLYCRAAKLGDAESQYHLGWMYANGRGVERQDGWAAWFFEAAAAQGIPQAPNMLRLLGGVAAVQPDCLKDPVAPAPDPVAVAAAEAAAASAAAMEKLKATSPKPIVEMVMKMAPEYDVNPGLALAIIKAESNFDAQALSPKNAMGLMQLIPETAERFRVKNAFDPKQNIRGGLAYLRWLLAYFEGDVSLVAAAYNAGEGTVERYQGVPPYSETRAYVKRVLGFVGALAHPFDARVTQPSPRLQKTRTASQP</sequence>
<reference evidence="4" key="1">
    <citation type="submission" date="2022-05" db="EMBL/GenBank/DDBJ databases">
        <title>An RpoN-dependent PEP-CTERM gene is involved in floc formation of an Aquincola tertiaricarbonis strain.</title>
        <authorList>
            <person name="Qiu D."/>
            <person name="Xia M."/>
        </authorList>
    </citation>
    <scope>NUCLEOTIDE SEQUENCE</scope>
    <source>
        <strain evidence="4">RN12</strain>
    </source>
</reference>
<name>A0ABY4S792_AQUTE</name>
<dbReference type="PANTHER" id="PTHR37423">
    <property type="entry name" value="SOLUBLE LYTIC MUREIN TRANSGLYCOSYLASE-RELATED"/>
    <property type="match status" value="1"/>
</dbReference>
<dbReference type="PROSITE" id="PS00922">
    <property type="entry name" value="TRANSGLYCOSYLASE"/>
    <property type="match status" value="1"/>
</dbReference>
<dbReference type="InterPro" id="IPR000189">
    <property type="entry name" value="Transglyc_AS"/>
</dbReference>
<accession>A0ABY4S792</accession>
<comment type="similarity">
    <text evidence="1">Belongs to the transglycosylase Slt family.</text>
</comment>
<evidence type="ECO:0000256" key="1">
    <source>
        <dbReference type="ARBA" id="ARBA00007734"/>
    </source>
</evidence>
<evidence type="ECO:0000259" key="3">
    <source>
        <dbReference type="Pfam" id="PF01464"/>
    </source>
</evidence>
<protein>
    <submittedName>
        <fullName evidence="4">Transglycosylase SLT domain-containing protein</fullName>
    </submittedName>
</protein>
<evidence type="ECO:0000313" key="5">
    <source>
        <dbReference type="Proteomes" id="UP001056201"/>
    </source>
</evidence>
<proteinExistence type="inferred from homology"/>
<dbReference type="SMART" id="SM00671">
    <property type="entry name" value="SEL1"/>
    <property type="match status" value="2"/>
</dbReference>
<gene>
    <name evidence="4" type="ORF">MW290_27005</name>
</gene>
<dbReference type="InterPro" id="IPR011990">
    <property type="entry name" value="TPR-like_helical_dom_sf"/>
</dbReference>
<dbReference type="CDD" id="cd16896">
    <property type="entry name" value="LT_Slt70-like"/>
    <property type="match status" value="1"/>
</dbReference>
<dbReference type="SUPFAM" id="SSF81901">
    <property type="entry name" value="HCP-like"/>
    <property type="match status" value="1"/>
</dbReference>
<dbReference type="InterPro" id="IPR023346">
    <property type="entry name" value="Lysozyme-like_dom_sf"/>
</dbReference>
<feature type="domain" description="Transglycosylase SLT" evidence="3">
    <location>
        <begin position="176"/>
        <end position="272"/>
    </location>
</feature>
<feature type="signal peptide" evidence="2">
    <location>
        <begin position="1"/>
        <end position="26"/>
    </location>
</feature>
<dbReference type="InterPro" id="IPR008258">
    <property type="entry name" value="Transglycosylase_SLT_dom_1"/>
</dbReference>
<dbReference type="RefSeq" id="WP_250197449.1">
    <property type="nucleotide sequence ID" value="NZ_CP097636.1"/>
</dbReference>
<dbReference type="Pfam" id="PF01464">
    <property type="entry name" value="SLT"/>
    <property type="match status" value="1"/>
</dbReference>
<organism evidence="4 5">
    <name type="scientific">Aquincola tertiaricarbonis</name>
    <dbReference type="NCBI Taxonomy" id="391953"/>
    <lineage>
        <taxon>Bacteria</taxon>
        <taxon>Pseudomonadati</taxon>
        <taxon>Pseudomonadota</taxon>
        <taxon>Betaproteobacteria</taxon>
        <taxon>Burkholderiales</taxon>
        <taxon>Sphaerotilaceae</taxon>
        <taxon>Aquincola</taxon>
    </lineage>
</organism>
<dbReference type="InterPro" id="IPR006597">
    <property type="entry name" value="Sel1-like"/>
</dbReference>
<feature type="chain" id="PRO_5046368218" evidence="2">
    <location>
        <begin position="27"/>
        <end position="317"/>
    </location>
</feature>
<dbReference type="Gene3D" id="1.10.530.10">
    <property type="match status" value="1"/>
</dbReference>
<dbReference type="Proteomes" id="UP001056201">
    <property type="component" value="Chromosome 2"/>
</dbReference>
<keyword evidence="2" id="KW-0732">Signal</keyword>
<dbReference type="Gene3D" id="1.25.40.10">
    <property type="entry name" value="Tetratricopeptide repeat domain"/>
    <property type="match status" value="1"/>
</dbReference>
<dbReference type="PANTHER" id="PTHR37423:SF2">
    <property type="entry name" value="MEMBRANE-BOUND LYTIC MUREIN TRANSGLYCOSYLASE C"/>
    <property type="match status" value="1"/>
</dbReference>